<feature type="region of interest" description="Disordered" evidence="6">
    <location>
        <begin position="97"/>
        <end position="125"/>
    </location>
</feature>
<proteinExistence type="predicted"/>
<evidence type="ECO:0000259" key="7">
    <source>
        <dbReference type="PROSITE" id="PS50048"/>
    </source>
</evidence>
<keyword evidence="3" id="KW-0805">Transcription regulation</keyword>
<dbReference type="Proteomes" id="UP001578633">
    <property type="component" value="Chromosome 10"/>
</dbReference>
<gene>
    <name evidence="8" type="ORF">ACET3X_010004</name>
</gene>
<dbReference type="Pfam" id="PF00172">
    <property type="entry name" value="Zn_clus"/>
    <property type="match status" value="1"/>
</dbReference>
<dbReference type="Pfam" id="PF04082">
    <property type="entry name" value="Fungal_trans"/>
    <property type="match status" value="1"/>
</dbReference>
<evidence type="ECO:0000256" key="4">
    <source>
        <dbReference type="ARBA" id="ARBA00023163"/>
    </source>
</evidence>
<sequence length="710" mass="79981">MAEFRRSSRHHPYNSNKRARQACENCRRKKSKCTGERPDCSCCLRLGQTCVYATQHRTRERSIGPHDVPHTAGTNDSSHLDTIQDLLRRLAATIDLQRPANSAQPSTQHSRGDEPTTARSSQEPAVELPLTPLTAQQSPYLHIQDAQLPDSLISEGVALYFSEFCNQPCPILAHSRTLDTGQEDVLPPMILYAMLALSLRSAQHPFFRNRSERIRCISRLTKLSWNLIAKAYCDFAIDDVYFQALCLQVQVDSGDGRLERARAQVALALRIAQTRDMLGPESLSGLELADRARRQEIVWSLFMLDRMLLGGNTRNPSTPTTSFELPVIQSGPFHPDIRPQPLEHDIFLQSVDSDAPLPPQSVTCLQIQTIRIWECVIDYTAQPSTNADVPLWRHDSPRAAILTKLLDIEMRCETSGHTLACIGSPARVLDEPHLKEYFVIWLRFQLTLSVVNCTLNHPFMIHIKTIRLKQKIPLTFLQKSYEFSLIHANWVVRLLNHMDEARLMLRDPFLGHLVAIAASIHLEHTKSQYPTVAASAKQKFEKCFDFVKRLSREWPRMQDTLSLLEQLEARIPYRSILNYIEEEYDGAAPPEGANQVHLEEEDLLLLWKLFDYALTSTKSNAECAFDEEHNTAMHSVPPLFGAPSDVVNGQLSGSQSPISSAGMLIQTTGAGLEDIAFQAYGNTSVSGGTAFNYFPDDIDSFHPQIAQVLR</sequence>
<keyword evidence="4" id="KW-0804">Transcription</keyword>
<dbReference type="RefSeq" id="XP_069302837.1">
    <property type="nucleotide sequence ID" value="XM_069456182.1"/>
</dbReference>
<feature type="compositionally biased region" description="Polar residues" evidence="6">
    <location>
        <begin position="99"/>
        <end position="109"/>
    </location>
</feature>
<dbReference type="EMBL" id="JBHGVX010000010">
    <property type="protein sequence ID" value="KAL1792253.1"/>
    <property type="molecule type" value="Genomic_DNA"/>
</dbReference>
<dbReference type="PROSITE" id="PS50048">
    <property type="entry name" value="ZN2_CY6_FUNGAL_2"/>
    <property type="match status" value="1"/>
</dbReference>
<feature type="region of interest" description="Disordered" evidence="6">
    <location>
        <begin position="1"/>
        <end position="20"/>
    </location>
</feature>
<evidence type="ECO:0000256" key="5">
    <source>
        <dbReference type="ARBA" id="ARBA00023242"/>
    </source>
</evidence>
<dbReference type="Gene3D" id="4.10.240.10">
    <property type="entry name" value="Zn(2)-C6 fungal-type DNA-binding domain"/>
    <property type="match status" value="1"/>
</dbReference>
<evidence type="ECO:0000256" key="3">
    <source>
        <dbReference type="ARBA" id="ARBA00023015"/>
    </source>
</evidence>
<dbReference type="SMART" id="SM00066">
    <property type="entry name" value="GAL4"/>
    <property type="match status" value="1"/>
</dbReference>
<dbReference type="PANTHER" id="PTHR47338">
    <property type="entry name" value="ZN(II)2CYS6 TRANSCRIPTION FACTOR (EUROFUNG)-RELATED"/>
    <property type="match status" value="1"/>
</dbReference>
<evidence type="ECO:0000256" key="1">
    <source>
        <dbReference type="ARBA" id="ARBA00004123"/>
    </source>
</evidence>
<evidence type="ECO:0000256" key="2">
    <source>
        <dbReference type="ARBA" id="ARBA00022723"/>
    </source>
</evidence>
<dbReference type="GeneID" id="96090326"/>
<comment type="caution">
    <text evidence="8">The sequence shown here is derived from an EMBL/GenBank/DDBJ whole genome shotgun (WGS) entry which is preliminary data.</text>
</comment>
<reference evidence="8 9" key="1">
    <citation type="submission" date="2024-09" db="EMBL/GenBank/DDBJ databases">
        <title>T2T genomes of carrot and Alternaria dauci and their utility for understanding host-pathogen interaction during carrot leaf blight disease.</title>
        <authorList>
            <person name="Liu W."/>
            <person name="Xu S."/>
            <person name="Ou C."/>
            <person name="Liu X."/>
            <person name="Zhuang F."/>
            <person name="Deng X.W."/>
        </authorList>
    </citation>
    <scope>NUCLEOTIDE SEQUENCE [LARGE SCALE GENOMIC DNA]</scope>
    <source>
        <strain evidence="8 9">A2016</strain>
    </source>
</reference>
<keyword evidence="5" id="KW-0539">Nucleus</keyword>
<dbReference type="InterPro" id="IPR007219">
    <property type="entry name" value="XnlR_reg_dom"/>
</dbReference>
<dbReference type="SUPFAM" id="SSF57701">
    <property type="entry name" value="Zn2/Cys6 DNA-binding domain"/>
    <property type="match status" value="1"/>
</dbReference>
<dbReference type="CDD" id="cd12148">
    <property type="entry name" value="fungal_TF_MHR"/>
    <property type="match status" value="1"/>
</dbReference>
<dbReference type="InterPro" id="IPR036864">
    <property type="entry name" value="Zn2-C6_fun-type_DNA-bd_sf"/>
</dbReference>
<evidence type="ECO:0000313" key="9">
    <source>
        <dbReference type="Proteomes" id="UP001578633"/>
    </source>
</evidence>
<name>A0ABR3U8G2_9PLEO</name>
<dbReference type="InterPro" id="IPR001138">
    <property type="entry name" value="Zn2Cys6_DnaBD"/>
</dbReference>
<feature type="domain" description="Zn(2)-C6 fungal-type" evidence="7">
    <location>
        <begin position="22"/>
        <end position="52"/>
    </location>
</feature>
<protein>
    <recommendedName>
        <fullName evidence="7">Zn(2)-C6 fungal-type domain-containing protein</fullName>
    </recommendedName>
</protein>
<dbReference type="PANTHER" id="PTHR47338:SF9">
    <property type="entry name" value="ZN(II)2CYS6 TRANSCRIPTION FACTOR (EUROFUNG)"/>
    <property type="match status" value="1"/>
</dbReference>
<evidence type="ECO:0000313" key="8">
    <source>
        <dbReference type="EMBL" id="KAL1792253.1"/>
    </source>
</evidence>
<keyword evidence="2" id="KW-0479">Metal-binding</keyword>
<comment type="subcellular location">
    <subcellularLocation>
        <location evidence="1">Nucleus</location>
    </subcellularLocation>
</comment>
<feature type="compositionally biased region" description="Basic residues" evidence="6">
    <location>
        <begin position="7"/>
        <end position="20"/>
    </location>
</feature>
<dbReference type="CDD" id="cd00067">
    <property type="entry name" value="GAL4"/>
    <property type="match status" value="1"/>
</dbReference>
<keyword evidence="9" id="KW-1185">Reference proteome</keyword>
<evidence type="ECO:0000256" key="6">
    <source>
        <dbReference type="SAM" id="MobiDB-lite"/>
    </source>
</evidence>
<dbReference type="InterPro" id="IPR050815">
    <property type="entry name" value="TF_fung"/>
</dbReference>
<accession>A0ABR3U8G2</accession>
<organism evidence="8 9">
    <name type="scientific">Alternaria dauci</name>
    <dbReference type="NCBI Taxonomy" id="48095"/>
    <lineage>
        <taxon>Eukaryota</taxon>
        <taxon>Fungi</taxon>
        <taxon>Dikarya</taxon>
        <taxon>Ascomycota</taxon>
        <taxon>Pezizomycotina</taxon>
        <taxon>Dothideomycetes</taxon>
        <taxon>Pleosporomycetidae</taxon>
        <taxon>Pleosporales</taxon>
        <taxon>Pleosporineae</taxon>
        <taxon>Pleosporaceae</taxon>
        <taxon>Alternaria</taxon>
        <taxon>Alternaria sect. Porri</taxon>
    </lineage>
</organism>
<dbReference type="PROSITE" id="PS00463">
    <property type="entry name" value="ZN2_CY6_FUNGAL_1"/>
    <property type="match status" value="1"/>
</dbReference>